<dbReference type="InterPro" id="IPR033942">
    <property type="entry name" value="IMPase"/>
</dbReference>
<dbReference type="HOGENOM" id="CLU_044118_1_2_1"/>
<evidence type="ECO:0000313" key="9">
    <source>
        <dbReference type="EMBL" id="EWC44465.1"/>
    </source>
</evidence>
<feature type="binding site" evidence="7">
    <location>
        <position position="95"/>
    </location>
    <ligand>
        <name>Mg(2+)</name>
        <dbReference type="ChEBI" id="CHEBI:18420"/>
        <label>1</label>
        <note>catalytic</note>
    </ligand>
</feature>
<dbReference type="PROSITE" id="PS00629">
    <property type="entry name" value="IMP_1"/>
    <property type="match status" value="1"/>
</dbReference>
<dbReference type="Gene3D" id="3.30.540.10">
    <property type="entry name" value="Fructose-1,6-Bisphosphatase, subunit A, domain 1"/>
    <property type="match status" value="1"/>
</dbReference>
<dbReference type="CDD" id="cd01639">
    <property type="entry name" value="IMPase"/>
    <property type="match status" value="1"/>
</dbReference>
<dbReference type="UniPathway" id="UPA00823">
    <property type="reaction ID" value="UER00788"/>
</dbReference>
<keyword evidence="10" id="KW-1185">Reference proteome</keyword>
<dbReference type="PANTHER" id="PTHR20854">
    <property type="entry name" value="INOSITOL MONOPHOSPHATASE"/>
    <property type="match status" value="1"/>
</dbReference>
<dbReference type="InterPro" id="IPR000760">
    <property type="entry name" value="Inositol_monophosphatase-like"/>
</dbReference>
<evidence type="ECO:0000313" key="10">
    <source>
        <dbReference type="Proteomes" id="UP000024837"/>
    </source>
</evidence>
<reference evidence="9 10" key="1">
    <citation type="submission" date="2013-05" db="EMBL/GenBank/DDBJ databases">
        <title>Drechslerella stenobrocha genome reveals carnivorous origination and mechanical trapping mechanism of predatory fungi.</title>
        <authorList>
            <person name="Liu X."/>
            <person name="Zhang W."/>
            <person name="Liu K."/>
        </authorList>
    </citation>
    <scope>NUCLEOTIDE SEQUENCE [LARGE SCALE GENOMIC DNA]</scope>
    <source>
        <strain evidence="9 10">248</strain>
    </source>
</reference>
<comment type="catalytic activity">
    <reaction evidence="1 8">
        <text>a myo-inositol phosphate + H2O = myo-inositol + phosphate</text>
        <dbReference type="Rhea" id="RHEA:24056"/>
        <dbReference type="ChEBI" id="CHEBI:15377"/>
        <dbReference type="ChEBI" id="CHEBI:17268"/>
        <dbReference type="ChEBI" id="CHEBI:43474"/>
        <dbReference type="ChEBI" id="CHEBI:84139"/>
        <dbReference type="EC" id="3.1.3.25"/>
    </reaction>
</comment>
<comment type="pathway">
    <text evidence="8">Polyol metabolism; myo-inositol biosynthesis; myo-inositol from D-glucose 6-phosphate: step 2/2.</text>
</comment>
<evidence type="ECO:0000256" key="5">
    <source>
        <dbReference type="ARBA" id="ARBA00022801"/>
    </source>
</evidence>
<evidence type="ECO:0000256" key="7">
    <source>
        <dbReference type="PIRSR" id="PIRSR600760-2"/>
    </source>
</evidence>
<evidence type="ECO:0000256" key="2">
    <source>
        <dbReference type="ARBA" id="ARBA00001946"/>
    </source>
</evidence>
<dbReference type="OrthoDB" id="10254945at2759"/>
<evidence type="ECO:0000256" key="1">
    <source>
        <dbReference type="ARBA" id="ARBA00001033"/>
    </source>
</evidence>
<dbReference type="GO" id="GO:0008934">
    <property type="term" value="F:inositol monophosphate 1-phosphatase activity"/>
    <property type="evidence" value="ECO:0007669"/>
    <property type="project" value="InterPro"/>
</dbReference>
<evidence type="ECO:0000256" key="6">
    <source>
        <dbReference type="ARBA" id="ARBA00022842"/>
    </source>
</evidence>
<evidence type="ECO:0000256" key="8">
    <source>
        <dbReference type="RuleBase" id="RU364068"/>
    </source>
</evidence>
<dbReference type="SUPFAM" id="SSF56655">
    <property type="entry name" value="Carbohydrate phosphatase"/>
    <property type="match status" value="1"/>
</dbReference>
<keyword evidence="6 7" id="KW-0460">Magnesium</keyword>
<dbReference type="EMBL" id="KI966441">
    <property type="protein sequence ID" value="EWC44465.1"/>
    <property type="molecule type" value="Genomic_DNA"/>
</dbReference>
<dbReference type="InterPro" id="IPR020550">
    <property type="entry name" value="Inositol_monophosphatase_CS"/>
</dbReference>
<dbReference type="GO" id="GO:0046854">
    <property type="term" value="P:phosphatidylinositol phosphate biosynthetic process"/>
    <property type="evidence" value="ECO:0007669"/>
    <property type="project" value="InterPro"/>
</dbReference>
<dbReference type="EC" id="3.1.3.25" evidence="8"/>
<sequence length="302" mass="32985">MDAPQVEPPTSEQPQDATVDLDKVLAWMVEVARTAGAVILGAPRATAGSPASKTHSADLVTETDRAVEKLVREQLMLRYPTFELTPSPTFIVDPIDGTTNFIHTYPYACVSIGLAISRTPVAGVVYNPYTQHLFSAATNRGAANPLALRRHYRRDWMDAPPLPQRLDGCLVIAEWGNERTGNDYDVKVATFRRLCADKRDGGAMVHSIRSVGAAALNLCAVAAGWADLYWEAGAWAWDFCAGWVVLWEAGGRVVDANPGRWEIPVDGRRCLAVRGGEGWRPLVLEFWGCIEGRLEVGGDVIL</sequence>
<keyword evidence="5 8" id="KW-0378">Hydrolase</keyword>
<gene>
    <name evidence="9" type="ORF">DRE_06733</name>
</gene>
<dbReference type="PRINTS" id="PR00377">
    <property type="entry name" value="IMPHPHTASES"/>
</dbReference>
<feature type="binding site" evidence="7">
    <location>
        <position position="238"/>
    </location>
    <ligand>
        <name>Mg(2+)</name>
        <dbReference type="ChEBI" id="CHEBI:18420"/>
        <label>1</label>
        <note>catalytic</note>
    </ligand>
</feature>
<protein>
    <recommendedName>
        <fullName evidence="8">Inositol-1-monophosphatase</fullName>
        <ecNumber evidence="8">3.1.3.25</ecNumber>
    </recommendedName>
</protein>
<dbReference type="Proteomes" id="UP000024837">
    <property type="component" value="Unassembled WGS sequence"/>
</dbReference>
<dbReference type="GO" id="GO:0006021">
    <property type="term" value="P:inositol biosynthetic process"/>
    <property type="evidence" value="ECO:0007669"/>
    <property type="project" value="UniProtKB-UniPathway"/>
</dbReference>
<comment type="similarity">
    <text evidence="3 8">Belongs to the inositol monophosphatase superfamily.</text>
</comment>
<comment type="cofactor">
    <cofactor evidence="2 7 8">
        <name>Mg(2+)</name>
        <dbReference type="ChEBI" id="CHEBI:18420"/>
    </cofactor>
</comment>
<name>W7I6N8_9PEZI</name>
<feature type="binding site" evidence="7">
    <location>
        <position position="96"/>
    </location>
    <ligand>
        <name>Mg(2+)</name>
        <dbReference type="ChEBI" id="CHEBI:18420"/>
        <label>1</label>
        <note>catalytic</note>
    </ligand>
</feature>
<proteinExistence type="inferred from homology"/>
<dbReference type="GO" id="GO:0007165">
    <property type="term" value="P:signal transduction"/>
    <property type="evidence" value="ECO:0007669"/>
    <property type="project" value="TreeGrafter"/>
</dbReference>
<dbReference type="Gene3D" id="3.40.190.80">
    <property type="match status" value="1"/>
</dbReference>
<organism evidence="9 10">
    <name type="scientific">Drechslerella stenobrocha 248</name>
    <dbReference type="NCBI Taxonomy" id="1043628"/>
    <lineage>
        <taxon>Eukaryota</taxon>
        <taxon>Fungi</taxon>
        <taxon>Dikarya</taxon>
        <taxon>Ascomycota</taxon>
        <taxon>Pezizomycotina</taxon>
        <taxon>Orbiliomycetes</taxon>
        <taxon>Orbiliales</taxon>
        <taxon>Orbiliaceae</taxon>
        <taxon>Drechslerella</taxon>
    </lineage>
</organism>
<dbReference type="AlphaFoldDB" id="W7I6N8"/>
<dbReference type="InterPro" id="IPR020583">
    <property type="entry name" value="Inositol_monoP_metal-BS"/>
</dbReference>
<dbReference type="GO" id="GO:0046872">
    <property type="term" value="F:metal ion binding"/>
    <property type="evidence" value="ECO:0007669"/>
    <property type="project" value="UniProtKB-KW"/>
</dbReference>
<dbReference type="PANTHER" id="PTHR20854:SF4">
    <property type="entry name" value="INOSITOL-1-MONOPHOSPHATASE-RELATED"/>
    <property type="match status" value="1"/>
</dbReference>
<accession>W7I6N8</accession>
<evidence type="ECO:0000256" key="3">
    <source>
        <dbReference type="ARBA" id="ARBA00009759"/>
    </source>
</evidence>
<dbReference type="PROSITE" id="PS00630">
    <property type="entry name" value="IMP_2"/>
    <property type="match status" value="1"/>
</dbReference>
<feature type="binding site" evidence="7">
    <location>
        <position position="93"/>
    </location>
    <ligand>
        <name>Mg(2+)</name>
        <dbReference type="ChEBI" id="CHEBI:18420"/>
        <label>2</label>
    </ligand>
</feature>
<evidence type="ECO:0000256" key="4">
    <source>
        <dbReference type="ARBA" id="ARBA00022723"/>
    </source>
</evidence>
<dbReference type="Pfam" id="PF00459">
    <property type="entry name" value="Inositol_P"/>
    <property type="match status" value="1"/>
</dbReference>
<keyword evidence="4 7" id="KW-0479">Metal-binding</keyword>